<evidence type="ECO:0000313" key="6">
    <source>
        <dbReference type="Proteomes" id="UP001321760"/>
    </source>
</evidence>
<evidence type="ECO:0000259" key="3">
    <source>
        <dbReference type="Pfam" id="PF22939"/>
    </source>
</evidence>
<keyword evidence="6" id="KW-1185">Reference proteome</keyword>
<dbReference type="PANTHER" id="PTHR10039">
    <property type="entry name" value="AMELOGENIN"/>
    <property type="match status" value="1"/>
</dbReference>
<evidence type="ECO:0000259" key="4">
    <source>
        <dbReference type="Pfam" id="PF24883"/>
    </source>
</evidence>
<dbReference type="InterPro" id="IPR015943">
    <property type="entry name" value="WD40/YVTN_repeat-like_dom_sf"/>
</dbReference>
<protein>
    <recommendedName>
        <fullName evidence="7">GPI inositol-deacylase</fullName>
    </recommendedName>
</protein>
<dbReference type="InterPro" id="IPR054471">
    <property type="entry name" value="GPIID_WHD"/>
</dbReference>
<feature type="domain" description="AB hydrolase-1" evidence="2">
    <location>
        <begin position="64"/>
        <end position="164"/>
    </location>
</feature>
<dbReference type="Pfam" id="PF12697">
    <property type="entry name" value="Abhydrolase_6"/>
    <property type="match status" value="1"/>
</dbReference>
<dbReference type="InterPro" id="IPR000073">
    <property type="entry name" value="AB_hydrolase_1"/>
</dbReference>
<evidence type="ECO:0000259" key="2">
    <source>
        <dbReference type="Pfam" id="PF12697"/>
    </source>
</evidence>
<dbReference type="EMBL" id="MU865975">
    <property type="protein sequence ID" value="KAK4444616.1"/>
    <property type="molecule type" value="Genomic_DNA"/>
</dbReference>
<evidence type="ECO:0000313" key="5">
    <source>
        <dbReference type="EMBL" id="KAK4444616.1"/>
    </source>
</evidence>
<dbReference type="SUPFAM" id="SSF50998">
    <property type="entry name" value="Quinoprotein alcohol dehydrogenase-like"/>
    <property type="match status" value="1"/>
</dbReference>
<dbReference type="Proteomes" id="UP001321760">
    <property type="component" value="Unassembled WGS sequence"/>
</dbReference>
<dbReference type="InterPro" id="IPR029058">
    <property type="entry name" value="AB_hydrolase_fold"/>
</dbReference>
<comment type="caution">
    <text evidence="5">The sequence shown here is derived from an EMBL/GenBank/DDBJ whole genome shotgun (WGS) entry which is preliminary data.</text>
</comment>
<organism evidence="5 6">
    <name type="scientific">Podospora aff. communis PSN243</name>
    <dbReference type="NCBI Taxonomy" id="3040156"/>
    <lineage>
        <taxon>Eukaryota</taxon>
        <taxon>Fungi</taxon>
        <taxon>Dikarya</taxon>
        <taxon>Ascomycota</taxon>
        <taxon>Pezizomycotina</taxon>
        <taxon>Sordariomycetes</taxon>
        <taxon>Sordariomycetidae</taxon>
        <taxon>Sordariales</taxon>
        <taxon>Podosporaceae</taxon>
        <taxon>Podospora</taxon>
    </lineage>
</organism>
<reference evidence="5" key="2">
    <citation type="submission" date="2023-05" db="EMBL/GenBank/DDBJ databases">
        <authorList>
            <consortium name="Lawrence Berkeley National Laboratory"/>
            <person name="Steindorff A."/>
            <person name="Hensen N."/>
            <person name="Bonometti L."/>
            <person name="Westerberg I."/>
            <person name="Brannstrom I.O."/>
            <person name="Guillou S."/>
            <person name="Cros-Aarteil S."/>
            <person name="Calhoun S."/>
            <person name="Haridas S."/>
            <person name="Kuo A."/>
            <person name="Mondo S."/>
            <person name="Pangilinan J."/>
            <person name="Riley R."/>
            <person name="Labutti K."/>
            <person name="Andreopoulos B."/>
            <person name="Lipzen A."/>
            <person name="Chen C."/>
            <person name="Yanf M."/>
            <person name="Daum C."/>
            <person name="Ng V."/>
            <person name="Clum A."/>
            <person name="Ohm R."/>
            <person name="Martin F."/>
            <person name="Silar P."/>
            <person name="Natvig D."/>
            <person name="Lalanne C."/>
            <person name="Gautier V."/>
            <person name="Ament-Velasquez S.L."/>
            <person name="Kruys A."/>
            <person name="Hutchinson M.I."/>
            <person name="Powell A.J."/>
            <person name="Barry K."/>
            <person name="Miller A.N."/>
            <person name="Grigoriev I.V."/>
            <person name="Debuchy R."/>
            <person name="Gladieux P."/>
            <person name="Thoren M.H."/>
            <person name="Johannesson H."/>
        </authorList>
    </citation>
    <scope>NUCLEOTIDE SEQUENCE</scope>
    <source>
        <strain evidence="5">PSN243</strain>
    </source>
</reference>
<keyword evidence="1" id="KW-0677">Repeat</keyword>
<dbReference type="InterPro" id="IPR001680">
    <property type="entry name" value="WD40_rpt"/>
</dbReference>
<dbReference type="Gene3D" id="3.40.50.300">
    <property type="entry name" value="P-loop containing nucleotide triphosphate hydrolases"/>
    <property type="match status" value="1"/>
</dbReference>
<gene>
    <name evidence="5" type="ORF">QBC34DRAFT_182549</name>
</gene>
<dbReference type="SUPFAM" id="SSF53474">
    <property type="entry name" value="alpha/beta-Hydrolases"/>
    <property type="match status" value="1"/>
</dbReference>
<dbReference type="SUPFAM" id="SSF52540">
    <property type="entry name" value="P-loop containing nucleoside triphosphate hydrolases"/>
    <property type="match status" value="1"/>
</dbReference>
<accession>A0AAV9GAJ2</accession>
<name>A0AAV9GAJ2_9PEZI</name>
<reference evidence="5" key="1">
    <citation type="journal article" date="2023" name="Mol. Phylogenet. Evol.">
        <title>Genome-scale phylogeny and comparative genomics of the fungal order Sordariales.</title>
        <authorList>
            <person name="Hensen N."/>
            <person name="Bonometti L."/>
            <person name="Westerberg I."/>
            <person name="Brannstrom I.O."/>
            <person name="Guillou S."/>
            <person name="Cros-Aarteil S."/>
            <person name="Calhoun S."/>
            <person name="Haridas S."/>
            <person name="Kuo A."/>
            <person name="Mondo S."/>
            <person name="Pangilinan J."/>
            <person name="Riley R."/>
            <person name="LaButti K."/>
            <person name="Andreopoulos B."/>
            <person name="Lipzen A."/>
            <person name="Chen C."/>
            <person name="Yan M."/>
            <person name="Daum C."/>
            <person name="Ng V."/>
            <person name="Clum A."/>
            <person name="Steindorff A."/>
            <person name="Ohm R.A."/>
            <person name="Martin F."/>
            <person name="Silar P."/>
            <person name="Natvig D.O."/>
            <person name="Lalanne C."/>
            <person name="Gautier V."/>
            <person name="Ament-Velasquez S.L."/>
            <person name="Kruys A."/>
            <person name="Hutchinson M.I."/>
            <person name="Powell A.J."/>
            <person name="Barry K."/>
            <person name="Miller A.N."/>
            <person name="Grigoriev I.V."/>
            <person name="Debuchy R."/>
            <person name="Gladieux P."/>
            <person name="Hiltunen Thoren M."/>
            <person name="Johannesson H."/>
        </authorList>
    </citation>
    <scope>NUCLEOTIDE SEQUENCE</scope>
    <source>
        <strain evidence="5">PSN243</strain>
    </source>
</reference>
<feature type="domain" description="GPI inositol-deacylase winged helix" evidence="3">
    <location>
        <begin position="625"/>
        <end position="703"/>
    </location>
</feature>
<evidence type="ECO:0000256" key="1">
    <source>
        <dbReference type="ARBA" id="ARBA00022737"/>
    </source>
</evidence>
<dbReference type="InterPro" id="IPR011047">
    <property type="entry name" value="Quinoprotein_ADH-like_sf"/>
</dbReference>
<dbReference type="Gene3D" id="2.130.10.10">
    <property type="entry name" value="YVTN repeat-like/Quinoprotein amine dehydrogenase"/>
    <property type="match status" value="3"/>
</dbReference>
<dbReference type="SMART" id="SM00320">
    <property type="entry name" value="WD40"/>
    <property type="match status" value="7"/>
</dbReference>
<dbReference type="Pfam" id="PF24883">
    <property type="entry name" value="NPHP3_N"/>
    <property type="match status" value="1"/>
</dbReference>
<dbReference type="Pfam" id="PF00400">
    <property type="entry name" value="WD40"/>
    <property type="match status" value="1"/>
</dbReference>
<dbReference type="PANTHER" id="PTHR10039:SF16">
    <property type="entry name" value="GPI INOSITOL-DEACYLASE"/>
    <property type="match status" value="1"/>
</dbReference>
<proteinExistence type="predicted"/>
<feature type="domain" description="Nephrocystin 3-like N-terminal" evidence="4">
    <location>
        <begin position="352"/>
        <end position="513"/>
    </location>
</feature>
<dbReference type="Pfam" id="PF22939">
    <property type="entry name" value="WHD_GPIID"/>
    <property type="match status" value="1"/>
</dbReference>
<dbReference type="InterPro" id="IPR027417">
    <property type="entry name" value="P-loop_NTPase"/>
</dbReference>
<dbReference type="Gene3D" id="3.40.50.1820">
    <property type="entry name" value="alpha/beta hydrolase"/>
    <property type="match status" value="1"/>
</dbReference>
<sequence>MEEDVVGPMPLAGQQLRRPSRRMTLSRVFSSLTIKSPKNESPEDVRGPLGLGLLFDSAQPMADLVFVHGLGGGSRKTWDKNNDPQLFWPREWLSRDPEFKHVRVHTFGYPADWTDRQESILDISDFANQLLSQLQASPTIRRGKPVPLVFVCHSMGGLVVKRAYILSQMDPAFQSLGKRFDTIYFLATPHNGANSAHLLSAMIKATHIGNKPFVSALRLNSTAIQAINDEFRHFSSKVQLYSFFETRATSVAGLGDTLIVPKSSAMLKLPNERVSPLQSDHRGVCKYDSPEDPNYMIVRDSIVEALDRITETWNSMNEATRKSQKHSLRCFLRLSDHLRHFHVDFDEPRVEGSCEWLADVPLFRQWRDAEEPRIFWLYGNPGVGKSFLAKYVIDHVVSLGFDCSYFFFRAGDKGYSTLRGCLLSLAWQMAESNAFVRDTFLEMSESETGFDQDNFQSIWRTLFISGIFQTKRLVKPQFWVLDGLDECSNHIELFPLLAKISSTFRLKIFLSSRPSPDISGSLASNSLSATTYALTQEATWQDVKRYLENHVDFPSMQNDAQRKELISLILKKSEGSFLWVKLVLKELRGAFSEEATRKVLEAVPKGMDQIYLRSLDILAKEEARQPTAKAILMWSSTCVRPLSVTELRAALITHIQQTFNNLEMHISWLCGHLVTVDSNSHVKMVHETARSFVLNPNNGSAIAFTEEQAHEALAMVCLRYLNDKELKAPRGRRSHPNTKEAAQAPRSPLLKYAAVAWHEHVEKSKSTSGEMVRLLSTFCSTQNGNILSWIEHVAATNSDLTIVTRAGVAMRGFAIRIGKSHLQTEELEVIRSWSADLLRVVAKFGRNLLRFPASIYAMIPPLCPRNSAIYRQFGHAQRSLNLVGVPSLRDWDDCLATIVYKQKGNRAMSVAAMSNCFAVGMSTPFVRLYHTNSCQEFAAFHHGESAKVVEFSLAGNYMATAGNKRLCVWDIAKRELVWEYELKRPCMAMTFNADNDELIVACQNNHLYYFAVELGELTNDPIEWFMDENQVYNITHVPSTVAISFQHHLLAFVYRGSPIGLWNWETDEFVGLCEKPEARHRRCPFHASSLVFSPVPNSDSLAAAYEQGEILVFDPKNGNVKASYRAKTDNQTLATSPDGRTLVSGDSVGVIRIFDFQNFEPPDYKLRLLYILSGAEENIVSLAFCDDRRFVDIRSPRIKVWEPTILVRHDSGGDTESIMSENASNVDPVVEETDPITSLTVHPNNKHIFCATQNGLINIYDTVTGRCTQTIYEHSKGDTITWMIFSKAEDILASAGVSSKIAIHRLAYKNNSWTIEAKLFEYRMGERIEQLMFNPQGTKILVVTTTHDIVYSLADESTASAQWDTRLPGVWCNDPRDSSRLLLWVNCKLRVFMWEGLREITPPSGIGLDIDLPHGFGIHSVYSGWNGSYVATVYSEVGHVRSTLRFHIWDAEDFVIHADGSDVEISPCETHRQYGHWIADLVGTLGMVIGLFGTRVLFLDQDGWICSMVLAPATPETYSRHFFLPFDWLSTDDTLLVAFTARNEILFTKEDELAVIKRGLDFSQPVPLRNRSRRSSETA</sequence>
<dbReference type="InterPro" id="IPR056884">
    <property type="entry name" value="NPHP3-like_N"/>
</dbReference>
<evidence type="ECO:0008006" key="7">
    <source>
        <dbReference type="Google" id="ProtNLM"/>
    </source>
</evidence>